<dbReference type="InterPro" id="IPR036291">
    <property type="entry name" value="NAD(P)-bd_dom_sf"/>
</dbReference>
<name>A0ABU8GFS4_9ACTN</name>
<dbReference type="Pfam" id="PF00107">
    <property type="entry name" value="ADH_zinc_N"/>
    <property type="match status" value="1"/>
</dbReference>
<dbReference type="PANTHER" id="PTHR43205:SF7">
    <property type="entry name" value="PROSTAGLANDIN REDUCTASE 1"/>
    <property type="match status" value="1"/>
</dbReference>
<dbReference type="RefSeq" id="WP_336540427.1">
    <property type="nucleotide sequence ID" value="NZ_JBBAYL010000007.1"/>
</dbReference>
<proteinExistence type="predicted"/>
<dbReference type="Proteomes" id="UP001365781">
    <property type="component" value="Unassembled WGS sequence"/>
</dbReference>
<dbReference type="Gene3D" id="3.40.50.720">
    <property type="entry name" value="NAD(P)-binding Rossmann-like Domain"/>
    <property type="match status" value="1"/>
</dbReference>
<keyword evidence="4" id="KW-1185">Reference proteome</keyword>
<dbReference type="InterPro" id="IPR045010">
    <property type="entry name" value="MDR_fam"/>
</dbReference>
<dbReference type="Pfam" id="PF16884">
    <property type="entry name" value="ADH_N_2"/>
    <property type="match status" value="1"/>
</dbReference>
<dbReference type="SMART" id="SM00829">
    <property type="entry name" value="PKS_ER"/>
    <property type="match status" value="1"/>
</dbReference>
<dbReference type="EMBL" id="JBBAYM010000015">
    <property type="protein sequence ID" value="MEI5612029.1"/>
    <property type="molecule type" value="Genomic_DNA"/>
</dbReference>
<accession>A0ABU8GFS4</accession>
<protein>
    <submittedName>
        <fullName evidence="3">NADP-dependent oxidoreductase</fullName>
    </submittedName>
</protein>
<organism evidence="3 4">
    <name type="scientific">Streptomyces brasiliscabiei</name>
    <dbReference type="NCBI Taxonomy" id="2736302"/>
    <lineage>
        <taxon>Bacteria</taxon>
        <taxon>Bacillati</taxon>
        <taxon>Actinomycetota</taxon>
        <taxon>Actinomycetes</taxon>
        <taxon>Kitasatosporales</taxon>
        <taxon>Streptomycetaceae</taxon>
        <taxon>Streptomyces</taxon>
    </lineage>
</organism>
<gene>
    <name evidence="3" type="ORF">WB403_22985</name>
</gene>
<sequence>MRTGAGAGRPSPADVVVVGREVRPVAYPHGEVRASDFRVVEAGVRRPRPGEVLVRNTWTSVDAALRLRLRERAPEGYFPAFPLGEPMDGIMTVGEVVESRAEGFAPGDTVSHASGWRDYAVVEAGSRALGGVGTLTRLEVRGTPPQAHLGVLGATGLTAYAGLFRVAELRDGDVVWVSAAAGAVGGLVAQLAKLHGHRVIGSAGSAEKVRYLREDLGLDAAFDYRDGPLPSLLREAAPDGIDVYFDNVGGDHLEAALGALRKSGRVAICGMISQYAARGPSHGPGNLMLAVTKNLTLRGFRGSEHVSLLPEVRSRLGGWVREGRLRYRETVVDGLAQAPEALAALLRGDNTGKTLVRIDGVAHGESPDG</sequence>
<evidence type="ECO:0000313" key="3">
    <source>
        <dbReference type="EMBL" id="MEI5612029.1"/>
    </source>
</evidence>
<keyword evidence="1" id="KW-0560">Oxidoreductase</keyword>
<evidence type="ECO:0000256" key="1">
    <source>
        <dbReference type="ARBA" id="ARBA00023002"/>
    </source>
</evidence>
<dbReference type="PANTHER" id="PTHR43205">
    <property type="entry name" value="PROSTAGLANDIN REDUCTASE"/>
    <property type="match status" value="1"/>
</dbReference>
<dbReference type="InterPro" id="IPR020843">
    <property type="entry name" value="ER"/>
</dbReference>
<evidence type="ECO:0000313" key="4">
    <source>
        <dbReference type="Proteomes" id="UP001365781"/>
    </source>
</evidence>
<feature type="domain" description="Enoyl reductase (ER)" evidence="2">
    <location>
        <begin position="30"/>
        <end position="356"/>
    </location>
</feature>
<dbReference type="InterPro" id="IPR013149">
    <property type="entry name" value="ADH-like_C"/>
</dbReference>
<dbReference type="Gene3D" id="3.90.180.10">
    <property type="entry name" value="Medium-chain alcohol dehydrogenases, catalytic domain"/>
    <property type="match status" value="1"/>
</dbReference>
<dbReference type="SUPFAM" id="SSF50129">
    <property type="entry name" value="GroES-like"/>
    <property type="match status" value="1"/>
</dbReference>
<evidence type="ECO:0000259" key="2">
    <source>
        <dbReference type="SMART" id="SM00829"/>
    </source>
</evidence>
<dbReference type="SUPFAM" id="SSF51735">
    <property type="entry name" value="NAD(P)-binding Rossmann-fold domains"/>
    <property type="match status" value="1"/>
</dbReference>
<dbReference type="InterPro" id="IPR041694">
    <property type="entry name" value="ADH_N_2"/>
</dbReference>
<comment type="caution">
    <text evidence="3">The sequence shown here is derived from an EMBL/GenBank/DDBJ whole genome shotgun (WGS) entry which is preliminary data.</text>
</comment>
<dbReference type="InterPro" id="IPR011032">
    <property type="entry name" value="GroES-like_sf"/>
</dbReference>
<reference evidence="3 4" key="1">
    <citation type="submission" date="2024-03" db="EMBL/GenBank/DDBJ databases">
        <title>First Report of Pectobacterium brasiliscabiei causing potato scab in china.</title>
        <authorList>
            <person name="Handique U."/>
        </authorList>
    </citation>
    <scope>NUCLEOTIDE SEQUENCE [LARGE SCALE GENOMIC DNA]</scope>
    <source>
        <strain evidence="3 4">ZRIMU1503</strain>
    </source>
</reference>
<dbReference type="CDD" id="cd05288">
    <property type="entry name" value="PGDH"/>
    <property type="match status" value="1"/>
</dbReference>